<dbReference type="eggNOG" id="COG3121">
    <property type="taxonomic scope" value="Bacteria"/>
</dbReference>
<keyword evidence="7" id="KW-0393">Immunoglobulin domain</keyword>
<accession>S6ALD4</accession>
<dbReference type="Gene3D" id="2.60.40.10">
    <property type="entry name" value="Immunoglobulins"/>
    <property type="match status" value="2"/>
</dbReference>
<dbReference type="PANTHER" id="PTHR30251:SF2">
    <property type="entry name" value="FIMBRIAL CHAPERONE YADV-RELATED"/>
    <property type="match status" value="1"/>
</dbReference>
<dbReference type="InterPro" id="IPR050643">
    <property type="entry name" value="Periplasmic_pilus_chap"/>
</dbReference>
<dbReference type="InterPro" id="IPR013783">
    <property type="entry name" value="Ig-like_fold"/>
</dbReference>
<dbReference type="PATRIC" id="fig|1245471.3.peg.421"/>
<feature type="domain" description="Pili assembly chaperone N-terminal" evidence="10">
    <location>
        <begin position="24"/>
        <end position="143"/>
    </location>
</feature>
<dbReference type="GO" id="GO:0030288">
    <property type="term" value="C:outer membrane-bounded periplasmic space"/>
    <property type="evidence" value="ECO:0007669"/>
    <property type="project" value="InterPro"/>
</dbReference>
<dbReference type="Proteomes" id="UP000015503">
    <property type="component" value="Chromosome"/>
</dbReference>
<evidence type="ECO:0000256" key="6">
    <source>
        <dbReference type="ARBA" id="ARBA00023186"/>
    </source>
</evidence>
<evidence type="ECO:0000256" key="3">
    <source>
        <dbReference type="ARBA" id="ARBA00022558"/>
    </source>
</evidence>
<evidence type="ECO:0000256" key="5">
    <source>
        <dbReference type="ARBA" id="ARBA00022764"/>
    </source>
</evidence>
<dbReference type="HOGENOM" id="CLU_070768_2_2_6"/>
<sequence length="242" mass="26406">MSKYISVALVGLAVALSGQAQADVVLNSTRFIYPAGQASISISARNGGERPALVRLWVDRGNLESRPEDDDAPFLVMPPMYLAAVGQNQQVRVLFTGTELPADRESLFWINLLDVPPLEGTEKDAEQVAVRSRLKLFYRPAGLPGSAETAIEQLDWRLLRTGNGYVLRASNASAYHLSFNEVHLQDAGRHYAAGAGTVAPFASQDFPVADLASPPRQPRALVLWITDHGALVRHEQELEPNP</sequence>
<dbReference type="SUPFAM" id="SSF49584">
    <property type="entry name" value="Periplasmic chaperone C-domain"/>
    <property type="match status" value="1"/>
</dbReference>
<feature type="chain" id="PRO_5004535675" evidence="9">
    <location>
        <begin position="23"/>
        <end position="242"/>
    </location>
</feature>
<comment type="similarity">
    <text evidence="2 8">Belongs to the periplasmic pilus chaperone family.</text>
</comment>
<evidence type="ECO:0000256" key="8">
    <source>
        <dbReference type="RuleBase" id="RU003918"/>
    </source>
</evidence>
<dbReference type="AlphaFoldDB" id="S6ALD4"/>
<gene>
    <name evidence="12" type="ORF">PCA10_04260</name>
</gene>
<dbReference type="PROSITE" id="PS00635">
    <property type="entry name" value="PILI_CHAPERONE"/>
    <property type="match status" value="1"/>
</dbReference>
<proteinExistence type="inferred from homology"/>
<dbReference type="KEGG" id="pre:PCA10_04260"/>
<dbReference type="Pfam" id="PF00345">
    <property type="entry name" value="PapD_N"/>
    <property type="match status" value="1"/>
</dbReference>
<evidence type="ECO:0000256" key="9">
    <source>
        <dbReference type="SAM" id="SignalP"/>
    </source>
</evidence>
<dbReference type="InterPro" id="IPR008962">
    <property type="entry name" value="PapD-like_sf"/>
</dbReference>
<dbReference type="Pfam" id="PF02753">
    <property type="entry name" value="PapD_C"/>
    <property type="match status" value="1"/>
</dbReference>
<dbReference type="SUPFAM" id="SSF49354">
    <property type="entry name" value="PapD-like"/>
    <property type="match status" value="1"/>
</dbReference>
<feature type="domain" description="Pili assembly chaperone C-terminal" evidence="11">
    <location>
        <begin position="170"/>
        <end position="232"/>
    </location>
</feature>
<keyword evidence="3" id="KW-1029">Fimbrium biogenesis</keyword>
<dbReference type="InterPro" id="IPR036316">
    <property type="entry name" value="Pili_assmbl_chap_C_dom_sf"/>
</dbReference>
<evidence type="ECO:0000256" key="2">
    <source>
        <dbReference type="ARBA" id="ARBA00007399"/>
    </source>
</evidence>
<name>S6ALD4_METRE</name>
<organism evidence="12 13">
    <name type="scientific">Metapseudomonas resinovorans NBRC 106553</name>
    <dbReference type="NCBI Taxonomy" id="1245471"/>
    <lineage>
        <taxon>Bacteria</taxon>
        <taxon>Pseudomonadati</taxon>
        <taxon>Pseudomonadota</taxon>
        <taxon>Gammaproteobacteria</taxon>
        <taxon>Pseudomonadales</taxon>
        <taxon>Pseudomonadaceae</taxon>
        <taxon>Metapseudomonas</taxon>
    </lineage>
</organism>
<evidence type="ECO:0000313" key="13">
    <source>
        <dbReference type="Proteomes" id="UP000015503"/>
    </source>
</evidence>
<keyword evidence="13" id="KW-1185">Reference proteome</keyword>
<evidence type="ECO:0000259" key="10">
    <source>
        <dbReference type="Pfam" id="PF00345"/>
    </source>
</evidence>
<evidence type="ECO:0000256" key="4">
    <source>
        <dbReference type="ARBA" id="ARBA00022729"/>
    </source>
</evidence>
<keyword evidence="5" id="KW-0574">Periplasm</keyword>
<dbReference type="PANTHER" id="PTHR30251">
    <property type="entry name" value="PILUS ASSEMBLY CHAPERONE"/>
    <property type="match status" value="1"/>
</dbReference>
<feature type="signal peptide" evidence="9">
    <location>
        <begin position="1"/>
        <end position="22"/>
    </location>
</feature>
<evidence type="ECO:0000256" key="1">
    <source>
        <dbReference type="ARBA" id="ARBA00004418"/>
    </source>
</evidence>
<dbReference type="GO" id="GO:0071555">
    <property type="term" value="P:cell wall organization"/>
    <property type="evidence" value="ECO:0007669"/>
    <property type="project" value="InterPro"/>
</dbReference>
<dbReference type="EMBL" id="AP013068">
    <property type="protein sequence ID" value="BAN46158.1"/>
    <property type="molecule type" value="Genomic_DNA"/>
</dbReference>
<dbReference type="InterPro" id="IPR016148">
    <property type="entry name" value="Pili_assmbl_chaperone_C"/>
</dbReference>
<dbReference type="InterPro" id="IPR016147">
    <property type="entry name" value="Pili_assmbl_chaperone_N"/>
</dbReference>
<dbReference type="OrthoDB" id="9131059at2"/>
<dbReference type="InterPro" id="IPR001829">
    <property type="entry name" value="Pili_assmbl_chaperone_bac"/>
</dbReference>
<evidence type="ECO:0000259" key="11">
    <source>
        <dbReference type="Pfam" id="PF02753"/>
    </source>
</evidence>
<comment type="subcellular location">
    <subcellularLocation>
        <location evidence="1 8">Periplasm</location>
    </subcellularLocation>
</comment>
<dbReference type="STRING" id="1245471.PCA10_04260"/>
<protein>
    <submittedName>
        <fullName evidence="12">Putative type 1 pili assembly chaperone</fullName>
    </submittedName>
</protein>
<reference evidence="12 13" key="1">
    <citation type="journal article" date="2013" name="Genome Announc.">
        <title>Complete Genome Sequence of the Carbazole Degrader Pseudomonas resinovorans Strain CA10 (NBRC 106553).</title>
        <authorList>
            <person name="Shintani M."/>
            <person name="Hosoyama A."/>
            <person name="Ohji S."/>
            <person name="Tsuchikane K."/>
            <person name="Takarada H."/>
            <person name="Yamazoe A."/>
            <person name="Fujita N."/>
            <person name="Nojiri H."/>
        </authorList>
    </citation>
    <scope>NUCLEOTIDE SEQUENCE [LARGE SCALE GENOMIC DNA]</scope>
    <source>
        <strain evidence="12 13">NBRC 106553</strain>
    </source>
</reference>
<evidence type="ECO:0000313" key="12">
    <source>
        <dbReference type="EMBL" id="BAN46158.1"/>
    </source>
</evidence>
<keyword evidence="6 8" id="KW-0143">Chaperone</keyword>
<dbReference type="RefSeq" id="WP_016490369.1">
    <property type="nucleotide sequence ID" value="NC_021499.1"/>
</dbReference>
<evidence type="ECO:0000256" key="7">
    <source>
        <dbReference type="ARBA" id="ARBA00023319"/>
    </source>
</evidence>
<dbReference type="InterPro" id="IPR018046">
    <property type="entry name" value="Pili_assmbl_chaperone_CS"/>
</dbReference>
<dbReference type="PRINTS" id="PR00969">
    <property type="entry name" value="CHAPERONPILI"/>
</dbReference>
<keyword evidence="4 9" id="KW-0732">Signal</keyword>